<dbReference type="RefSeq" id="WP_046157207.1">
    <property type="nucleotide sequence ID" value="NZ_CP017707.1"/>
</dbReference>
<dbReference type="Pfam" id="PF10048">
    <property type="entry name" value="DUF2282"/>
    <property type="match status" value="1"/>
</dbReference>
<reference evidence="1 2" key="1">
    <citation type="submission" date="2016-10" db="EMBL/GenBank/DDBJ databases">
        <title>Chromobacterium muskegensis sp. nov., an insecticidal bacterium isolated from Sphagnum bogs.</title>
        <authorList>
            <person name="Sparks M.E."/>
            <person name="Blackburn M.B."/>
            <person name="Gundersen-Rindal D.E."/>
            <person name="Mitchell A."/>
            <person name="Farrar R."/>
            <person name="Kuhar D."/>
        </authorList>
    </citation>
    <scope>NUCLEOTIDE SEQUENCE [LARGE SCALE GENOMIC DNA]</scope>
    <source>
        <strain evidence="1 2">21-1</strain>
    </source>
</reference>
<dbReference type="AlphaFoldDB" id="A0A1D9LFF2"/>
<sequence length="83" mass="8310">MNSNKTLIASALGAVIALGVLASAPAAAADKDQCFGVAKAGQNDCKTDAHACAGQSKMDNDPADFKLVPAGTCQKMGGQTKPM</sequence>
<dbReference type="InterPro" id="IPR018740">
    <property type="entry name" value="DUF2282_membr"/>
</dbReference>
<dbReference type="GeneID" id="68841217"/>
<dbReference type="KEGG" id="cvc:BKX93_08310"/>
<dbReference type="Proteomes" id="UP000178776">
    <property type="component" value="Chromosome"/>
</dbReference>
<evidence type="ECO:0000313" key="2">
    <source>
        <dbReference type="Proteomes" id="UP000178776"/>
    </source>
</evidence>
<accession>A0A1D9LFF2</accession>
<gene>
    <name evidence="1" type="ORF">BKX93_08310</name>
</gene>
<dbReference type="EMBL" id="CP017707">
    <property type="protein sequence ID" value="AOZ50002.1"/>
    <property type="molecule type" value="Genomic_DNA"/>
</dbReference>
<name>A0A1D9LFF2_9NEIS</name>
<proteinExistence type="predicted"/>
<dbReference type="STRING" id="1108595.BKX93_08310"/>
<evidence type="ECO:0000313" key="1">
    <source>
        <dbReference type="EMBL" id="AOZ50002.1"/>
    </source>
</evidence>
<organism evidence="1 2">
    <name type="scientific">Chromobacterium vaccinii</name>
    <dbReference type="NCBI Taxonomy" id="1108595"/>
    <lineage>
        <taxon>Bacteria</taxon>
        <taxon>Pseudomonadati</taxon>
        <taxon>Pseudomonadota</taxon>
        <taxon>Betaproteobacteria</taxon>
        <taxon>Neisseriales</taxon>
        <taxon>Chromobacteriaceae</taxon>
        <taxon>Chromobacterium</taxon>
    </lineage>
</organism>
<protein>
    <submittedName>
        <fullName evidence="1">Uncharacterized protein</fullName>
    </submittedName>
</protein>